<dbReference type="Proteomes" id="UP001420932">
    <property type="component" value="Unassembled WGS sequence"/>
</dbReference>
<keyword evidence="2" id="KW-1185">Reference proteome</keyword>
<proteinExistence type="predicted"/>
<evidence type="ECO:0000313" key="2">
    <source>
        <dbReference type="Proteomes" id="UP001420932"/>
    </source>
</evidence>
<dbReference type="PANTHER" id="PTHR33116">
    <property type="entry name" value="REVERSE TRANSCRIPTASE ZINC-BINDING DOMAIN-CONTAINING PROTEIN-RELATED-RELATED"/>
    <property type="match status" value="1"/>
</dbReference>
<reference evidence="1 2" key="1">
    <citation type="submission" date="2024-01" db="EMBL/GenBank/DDBJ databases">
        <title>Genome assemblies of Stephania.</title>
        <authorList>
            <person name="Yang L."/>
        </authorList>
    </citation>
    <scope>NUCLEOTIDE SEQUENCE [LARGE SCALE GENOMIC DNA]</scope>
    <source>
        <strain evidence="1">YNDBR</strain>
        <tissue evidence="1">Leaf</tissue>
    </source>
</reference>
<dbReference type="EMBL" id="JBBNAF010000004">
    <property type="protein sequence ID" value="KAK9151020.1"/>
    <property type="molecule type" value="Genomic_DNA"/>
</dbReference>
<name>A0AAP0KGY0_9MAGN</name>
<dbReference type="AlphaFoldDB" id="A0AAP0KGY0"/>
<comment type="caution">
    <text evidence="1">The sequence shown here is derived from an EMBL/GenBank/DDBJ whole genome shotgun (WGS) entry which is preliminary data.</text>
</comment>
<sequence length="144" mass="16748">MGLPLFIGSNKCEVFSYLKDRLWKKLSSSKHRLISKEGKRILLKSVGQALSTYCMGTFLVPKLTCDALEKMMNSFWWGSREEEKKGINWMNWNRLFVQKEDRGMGFKNLHCFNLAMLAKQGWRILFNTSSLLAKYFPNCQLHAG</sequence>
<evidence type="ECO:0000313" key="1">
    <source>
        <dbReference type="EMBL" id="KAK9151020.1"/>
    </source>
</evidence>
<gene>
    <name evidence="1" type="ORF">Syun_009329</name>
</gene>
<dbReference type="PANTHER" id="PTHR33116:SF86">
    <property type="entry name" value="REVERSE TRANSCRIPTASE DOMAIN-CONTAINING PROTEIN"/>
    <property type="match status" value="1"/>
</dbReference>
<organism evidence="1 2">
    <name type="scientific">Stephania yunnanensis</name>
    <dbReference type="NCBI Taxonomy" id="152371"/>
    <lineage>
        <taxon>Eukaryota</taxon>
        <taxon>Viridiplantae</taxon>
        <taxon>Streptophyta</taxon>
        <taxon>Embryophyta</taxon>
        <taxon>Tracheophyta</taxon>
        <taxon>Spermatophyta</taxon>
        <taxon>Magnoliopsida</taxon>
        <taxon>Ranunculales</taxon>
        <taxon>Menispermaceae</taxon>
        <taxon>Menispermoideae</taxon>
        <taxon>Cissampelideae</taxon>
        <taxon>Stephania</taxon>
    </lineage>
</organism>
<accession>A0AAP0KGY0</accession>
<protein>
    <submittedName>
        <fullName evidence="1">Uncharacterized protein</fullName>
    </submittedName>
</protein>